<dbReference type="EMBL" id="LUCM01000360">
    <property type="protein sequence ID" value="KAA0200673.1"/>
    <property type="molecule type" value="Genomic_DNA"/>
</dbReference>
<keyword evidence="1" id="KW-0175">Coiled coil</keyword>
<dbReference type="Proteomes" id="UP000728185">
    <property type="component" value="Unassembled WGS sequence"/>
</dbReference>
<sequence>SQHLSRLSELRDPSIQLFKAKSEIDRLAQALQEAENKLSEQTKLARDREKEVITLTALYTESDKLCEKERQRSRDLRNELLAMKQFMRDAESMRAEAMKLRTEMDDMQSVKKLISGSEEAAQELLARYSSKSETSRCGPQDLRCSLESLCRWTAVLRNELTSTREKARNYRIELSRLRKLHAAAAQRAARSEVLASQRCEQIQALEEQLSVALNGPRFPSTDRMDEEKHTEPELLKPVSPDLFSTPEQRFRSKNIHHMALSAELTTPDLLSSSPVNCPSTSELQVGSYFPLLT</sequence>
<gene>
    <name evidence="3" type="ORF">FBUS_10137</name>
</gene>
<feature type="non-terminal residue" evidence="3">
    <location>
        <position position="1"/>
    </location>
</feature>
<evidence type="ECO:0000256" key="1">
    <source>
        <dbReference type="SAM" id="Coils"/>
    </source>
</evidence>
<keyword evidence="4" id="KW-1185">Reference proteome</keyword>
<evidence type="ECO:0000256" key="2">
    <source>
        <dbReference type="SAM" id="MobiDB-lite"/>
    </source>
</evidence>
<accession>A0A8E0S3G9</accession>
<dbReference type="OrthoDB" id="8062037at2759"/>
<feature type="coiled-coil region" evidence="1">
    <location>
        <begin position="17"/>
        <end position="51"/>
    </location>
</feature>
<reference evidence="3" key="1">
    <citation type="submission" date="2019-05" db="EMBL/GenBank/DDBJ databases">
        <title>Annotation for the trematode Fasciolopsis buski.</title>
        <authorList>
            <person name="Choi Y.-J."/>
        </authorList>
    </citation>
    <scope>NUCLEOTIDE SEQUENCE</scope>
    <source>
        <strain evidence="3">HT</strain>
        <tissue evidence="3">Whole worm</tissue>
    </source>
</reference>
<comment type="caution">
    <text evidence="3">The sequence shown here is derived from an EMBL/GenBank/DDBJ whole genome shotgun (WGS) entry which is preliminary data.</text>
</comment>
<feature type="compositionally biased region" description="Basic and acidic residues" evidence="2">
    <location>
        <begin position="220"/>
        <end position="234"/>
    </location>
</feature>
<organism evidence="3 4">
    <name type="scientific">Fasciolopsis buskii</name>
    <dbReference type="NCBI Taxonomy" id="27845"/>
    <lineage>
        <taxon>Eukaryota</taxon>
        <taxon>Metazoa</taxon>
        <taxon>Spiralia</taxon>
        <taxon>Lophotrochozoa</taxon>
        <taxon>Platyhelminthes</taxon>
        <taxon>Trematoda</taxon>
        <taxon>Digenea</taxon>
        <taxon>Plagiorchiida</taxon>
        <taxon>Echinostomata</taxon>
        <taxon>Echinostomatoidea</taxon>
        <taxon>Fasciolidae</taxon>
        <taxon>Fasciolopsis</taxon>
    </lineage>
</organism>
<name>A0A8E0S3G9_9TREM</name>
<dbReference type="AlphaFoldDB" id="A0A8E0S3G9"/>
<feature type="coiled-coil region" evidence="1">
    <location>
        <begin position="83"/>
        <end position="110"/>
    </location>
</feature>
<feature type="region of interest" description="Disordered" evidence="2">
    <location>
        <begin position="214"/>
        <end position="242"/>
    </location>
</feature>
<protein>
    <submittedName>
        <fullName evidence="3">TRAF-interacting protein</fullName>
    </submittedName>
</protein>
<evidence type="ECO:0000313" key="3">
    <source>
        <dbReference type="EMBL" id="KAA0200673.1"/>
    </source>
</evidence>
<proteinExistence type="predicted"/>
<evidence type="ECO:0000313" key="4">
    <source>
        <dbReference type="Proteomes" id="UP000728185"/>
    </source>
</evidence>